<dbReference type="AlphaFoldDB" id="A0A848HD13"/>
<dbReference type="CDD" id="cd07012">
    <property type="entry name" value="PBP2_Bug_TTT"/>
    <property type="match status" value="1"/>
</dbReference>
<feature type="chain" id="PRO_5032421027" evidence="2">
    <location>
        <begin position="22"/>
        <end position="312"/>
    </location>
</feature>
<dbReference type="PIRSF" id="PIRSF017082">
    <property type="entry name" value="YflP"/>
    <property type="match status" value="1"/>
</dbReference>
<evidence type="ECO:0000256" key="1">
    <source>
        <dbReference type="ARBA" id="ARBA00006987"/>
    </source>
</evidence>
<evidence type="ECO:0000313" key="4">
    <source>
        <dbReference type="Proteomes" id="UP000541185"/>
    </source>
</evidence>
<evidence type="ECO:0000256" key="2">
    <source>
        <dbReference type="SAM" id="SignalP"/>
    </source>
</evidence>
<evidence type="ECO:0000313" key="3">
    <source>
        <dbReference type="EMBL" id="NML47271.1"/>
    </source>
</evidence>
<comment type="similarity">
    <text evidence="1">Belongs to the UPF0065 (bug) family.</text>
</comment>
<comment type="caution">
    <text evidence="3">The sequence shown here is derived from an EMBL/GenBank/DDBJ whole genome shotgun (WGS) entry which is preliminary data.</text>
</comment>
<dbReference type="PANTHER" id="PTHR42928">
    <property type="entry name" value="TRICARBOXYLATE-BINDING PROTEIN"/>
    <property type="match status" value="1"/>
</dbReference>
<dbReference type="InterPro" id="IPR005064">
    <property type="entry name" value="BUG"/>
</dbReference>
<feature type="signal peptide" evidence="2">
    <location>
        <begin position="1"/>
        <end position="21"/>
    </location>
</feature>
<reference evidence="3 4" key="1">
    <citation type="submission" date="2020-04" db="EMBL/GenBank/DDBJ databases">
        <title>Ramlibacter sp. G-1-2-2 isolated from soil.</title>
        <authorList>
            <person name="Dahal R.H."/>
        </authorList>
    </citation>
    <scope>NUCLEOTIDE SEQUENCE [LARGE SCALE GENOMIC DNA]</scope>
    <source>
        <strain evidence="3 4">G-1-2-2</strain>
    </source>
</reference>
<dbReference type="InterPro" id="IPR042100">
    <property type="entry name" value="Bug_dom1"/>
</dbReference>
<gene>
    <name evidence="3" type="ORF">HHL11_26220</name>
</gene>
<dbReference type="EMBL" id="JABBFX010000003">
    <property type="protein sequence ID" value="NML47271.1"/>
    <property type="molecule type" value="Genomic_DNA"/>
</dbReference>
<keyword evidence="2" id="KW-0732">Signal</keyword>
<name>A0A848HD13_9BURK</name>
<accession>A0A848HD13</accession>
<dbReference type="Proteomes" id="UP000541185">
    <property type="component" value="Unassembled WGS sequence"/>
</dbReference>
<sequence>MTRRRTLLAAACAAAAVRVRAADAVHILVAYPPGGISDRVARLLALQLGPLLGVEAVVVENRPGAGGSVALQALSRVPADGRTLAFSAISPLALSPHFGSLAPRVAPVSGVMHTPLLLVGTPALAADNFAQMVRVARAQAGGLRWATSGIATIGHLALEQVRLALGLDMVHVPYAGGGPQLQDALAGRFELLSTNLAPLQIEYVRSGRLTALAVGASSRVPQLPSVPTFTEVGCPGANLSSLFGLFAPEGTPAGEVARINAACAAVLAQPEFRHELLASGNLPATGSPADFTHAIAQQSAANARLVAAMRKR</sequence>
<dbReference type="Gene3D" id="3.40.190.10">
    <property type="entry name" value="Periplasmic binding protein-like II"/>
    <property type="match status" value="1"/>
</dbReference>
<protein>
    <submittedName>
        <fullName evidence="3">Tripartite tricarboxylate transporter substrate binding protein</fullName>
    </submittedName>
</protein>
<dbReference type="RefSeq" id="WP_169421557.1">
    <property type="nucleotide sequence ID" value="NZ_JABBFX010000003.1"/>
</dbReference>
<organism evidence="3 4">
    <name type="scientific">Ramlibacter agri</name>
    <dbReference type="NCBI Taxonomy" id="2728837"/>
    <lineage>
        <taxon>Bacteria</taxon>
        <taxon>Pseudomonadati</taxon>
        <taxon>Pseudomonadota</taxon>
        <taxon>Betaproteobacteria</taxon>
        <taxon>Burkholderiales</taxon>
        <taxon>Comamonadaceae</taxon>
        <taxon>Ramlibacter</taxon>
    </lineage>
</organism>
<proteinExistence type="inferred from homology"/>
<dbReference type="PANTHER" id="PTHR42928:SF5">
    <property type="entry name" value="BLR1237 PROTEIN"/>
    <property type="match status" value="1"/>
</dbReference>
<dbReference type="Gene3D" id="3.40.190.150">
    <property type="entry name" value="Bordetella uptake gene, domain 1"/>
    <property type="match status" value="1"/>
</dbReference>
<dbReference type="Pfam" id="PF03401">
    <property type="entry name" value="TctC"/>
    <property type="match status" value="1"/>
</dbReference>
<keyword evidence="4" id="KW-1185">Reference proteome</keyword>